<dbReference type="AlphaFoldDB" id="A0A5J5IKC8"/>
<dbReference type="EMBL" id="VYQF01000001">
    <property type="protein sequence ID" value="KAA9040833.1"/>
    <property type="molecule type" value="Genomic_DNA"/>
</dbReference>
<organism evidence="1 2">
    <name type="scientific">Ginsengibacter hankyongi</name>
    <dbReference type="NCBI Taxonomy" id="2607284"/>
    <lineage>
        <taxon>Bacteria</taxon>
        <taxon>Pseudomonadati</taxon>
        <taxon>Bacteroidota</taxon>
        <taxon>Chitinophagia</taxon>
        <taxon>Chitinophagales</taxon>
        <taxon>Chitinophagaceae</taxon>
        <taxon>Ginsengibacter</taxon>
    </lineage>
</organism>
<accession>A0A5J5IKC8</accession>
<protein>
    <submittedName>
        <fullName evidence="1">Nucleoid-associated protein</fullName>
    </submittedName>
</protein>
<dbReference type="RefSeq" id="WP_150412921.1">
    <property type="nucleotide sequence ID" value="NZ_VYQF01000001.1"/>
</dbReference>
<dbReference type="GO" id="GO:0009295">
    <property type="term" value="C:nucleoid"/>
    <property type="evidence" value="ECO:0007669"/>
    <property type="project" value="InterPro"/>
</dbReference>
<comment type="caution">
    <text evidence="1">The sequence shown here is derived from an EMBL/GenBank/DDBJ whole genome shotgun (WGS) entry which is preliminary data.</text>
</comment>
<evidence type="ECO:0000313" key="2">
    <source>
        <dbReference type="Proteomes" id="UP000326903"/>
    </source>
</evidence>
<gene>
    <name evidence="1" type="ORF">FW778_01980</name>
</gene>
<reference evidence="1 2" key="1">
    <citation type="submission" date="2019-09" db="EMBL/GenBank/DDBJ databases">
        <title>Draft genome sequence of Ginsengibacter sp. BR5-29.</title>
        <authorList>
            <person name="Im W.-T."/>
        </authorList>
    </citation>
    <scope>NUCLEOTIDE SEQUENCE [LARGE SCALE GENOMIC DNA]</scope>
    <source>
        <strain evidence="1 2">BR5-29</strain>
    </source>
</reference>
<sequence length="345" mass="40090">MQNTSVGKMDKLIVHFVGNKNNGDGVRFSSAETDFEKVEEHFSLLVNNSFNFEELYSFHFLPKVELNPVYQFVKSIFEDKSSFVEQTQNSARILYDKSNHPKIKGGELQVAYFAGCVINGKTVDAIGFFKSENKETFLKVLTSKVGFDLESETGIAVRKLDKGCLIFNTNAKDGYLVSVVDNTNRGKEAQYWKDEFLGVRPIANEFHQTNEFLGIAKQFVTKQLEEDFEVSKADKIDLLNRSVNYFKTHESFDKKEFEKEVFQDSEIIKSFRNFDTNYREENEIELTDNFDISHQAVKKQTRVFKSVLKLDKNFHIYIHGNHNMIEQGIDKDGRKYYKIYYQNES</sequence>
<keyword evidence="2" id="KW-1185">Reference proteome</keyword>
<dbReference type="InterPro" id="IPR007358">
    <property type="entry name" value="Nucleoid_associated_NdpA"/>
</dbReference>
<name>A0A5J5IKC8_9BACT</name>
<proteinExistence type="predicted"/>
<evidence type="ECO:0000313" key="1">
    <source>
        <dbReference type="EMBL" id="KAA9040833.1"/>
    </source>
</evidence>
<dbReference type="Pfam" id="PF04245">
    <property type="entry name" value="NA37"/>
    <property type="match status" value="1"/>
</dbReference>
<dbReference type="Proteomes" id="UP000326903">
    <property type="component" value="Unassembled WGS sequence"/>
</dbReference>